<keyword evidence="3 6" id="KW-0547">Nucleotide-binding</keyword>
<keyword evidence="1 7" id="KW-0723">Serine/threonine-protein kinase</keyword>
<reference evidence="10 11" key="1">
    <citation type="submission" date="2016-07" db="EMBL/GenBank/DDBJ databases">
        <title>Pervasive Adenine N6-methylation of Active Genes in Fungi.</title>
        <authorList>
            <consortium name="DOE Joint Genome Institute"/>
            <person name="Mondo S.J."/>
            <person name="Dannebaum R.O."/>
            <person name="Kuo R.C."/>
            <person name="Labutti K."/>
            <person name="Haridas S."/>
            <person name="Kuo A."/>
            <person name="Salamov A."/>
            <person name="Ahrendt S.R."/>
            <person name="Lipzen A."/>
            <person name="Sullivan W."/>
            <person name="Andreopoulos W.B."/>
            <person name="Clum A."/>
            <person name="Lindquist E."/>
            <person name="Daum C."/>
            <person name="Ramamoorthy G.K."/>
            <person name="Gryganskyi A."/>
            <person name="Culley D."/>
            <person name="Magnuson J.K."/>
            <person name="James T.Y."/>
            <person name="O'Malley M.A."/>
            <person name="Stajich J.E."/>
            <person name="Spatafora J.W."/>
            <person name="Visel A."/>
            <person name="Grigoriev I.V."/>
        </authorList>
    </citation>
    <scope>NUCLEOTIDE SEQUENCE [LARGE SCALE GENOMIC DNA]</scope>
    <source>
        <strain evidence="10 11">NRRL 1336</strain>
    </source>
</reference>
<dbReference type="InterPro" id="IPR000719">
    <property type="entry name" value="Prot_kinase_dom"/>
</dbReference>
<feature type="region of interest" description="Disordered" evidence="8">
    <location>
        <begin position="382"/>
        <end position="401"/>
    </location>
</feature>
<keyword evidence="4 10" id="KW-0418">Kinase</keyword>
<keyword evidence="5 6" id="KW-0067">ATP-binding</keyword>
<evidence type="ECO:0000259" key="9">
    <source>
        <dbReference type="PROSITE" id="PS50011"/>
    </source>
</evidence>
<dbReference type="SMART" id="SM00220">
    <property type="entry name" value="S_TKc"/>
    <property type="match status" value="1"/>
</dbReference>
<dbReference type="EMBL" id="MCGE01000044">
    <property type="protein sequence ID" value="ORZ05403.1"/>
    <property type="molecule type" value="Genomic_DNA"/>
</dbReference>
<proteinExistence type="inferred from homology"/>
<keyword evidence="11" id="KW-1185">Reference proteome</keyword>
<feature type="compositionally biased region" description="Basic residues" evidence="8">
    <location>
        <begin position="354"/>
        <end position="365"/>
    </location>
</feature>
<dbReference type="STRING" id="90262.A0A1X2HYF9"/>
<dbReference type="Pfam" id="PF00069">
    <property type="entry name" value="Pkinase"/>
    <property type="match status" value="1"/>
</dbReference>
<evidence type="ECO:0000256" key="7">
    <source>
        <dbReference type="RuleBase" id="RU000304"/>
    </source>
</evidence>
<evidence type="ECO:0000256" key="1">
    <source>
        <dbReference type="ARBA" id="ARBA00022527"/>
    </source>
</evidence>
<feature type="domain" description="Protein kinase" evidence="9">
    <location>
        <begin position="40"/>
        <end position="297"/>
    </location>
</feature>
<accession>A0A1X2HYF9</accession>
<feature type="binding site" evidence="6">
    <location>
        <position position="79"/>
    </location>
    <ligand>
        <name>ATP</name>
        <dbReference type="ChEBI" id="CHEBI:30616"/>
    </ligand>
</feature>
<feature type="region of interest" description="Disordered" evidence="8">
    <location>
        <begin position="336"/>
        <end position="377"/>
    </location>
</feature>
<dbReference type="FunFam" id="1.10.510.10:FF:000026">
    <property type="entry name" value="Calcium/calmodulin-dependent protein kinase type 1"/>
    <property type="match status" value="1"/>
</dbReference>
<dbReference type="OrthoDB" id="40902at2759"/>
<dbReference type="Gene3D" id="3.30.200.20">
    <property type="entry name" value="Phosphorylase Kinase, domain 1"/>
    <property type="match status" value="1"/>
</dbReference>
<dbReference type="PROSITE" id="PS00108">
    <property type="entry name" value="PROTEIN_KINASE_ST"/>
    <property type="match status" value="1"/>
</dbReference>
<evidence type="ECO:0000256" key="4">
    <source>
        <dbReference type="ARBA" id="ARBA00022777"/>
    </source>
</evidence>
<gene>
    <name evidence="10" type="ORF">BCR42DRAFT_179839</name>
</gene>
<dbReference type="CDD" id="cd05117">
    <property type="entry name" value="STKc_CAMK"/>
    <property type="match status" value="1"/>
</dbReference>
<dbReference type="InterPro" id="IPR008271">
    <property type="entry name" value="Ser/Thr_kinase_AS"/>
</dbReference>
<dbReference type="GO" id="GO:0005524">
    <property type="term" value="F:ATP binding"/>
    <property type="evidence" value="ECO:0007669"/>
    <property type="project" value="UniProtKB-UniRule"/>
</dbReference>
<evidence type="ECO:0000256" key="3">
    <source>
        <dbReference type="ARBA" id="ARBA00022741"/>
    </source>
</evidence>
<dbReference type="GO" id="GO:0004674">
    <property type="term" value="F:protein serine/threonine kinase activity"/>
    <property type="evidence" value="ECO:0007669"/>
    <property type="project" value="UniProtKB-KW"/>
</dbReference>
<evidence type="ECO:0000256" key="5">
    <source>
        <dbReference type="ARBA" id="ARBA00022840"/>
    </source>
</evidence>
<dbReference type="FunFam" id="3.30.200.20:FF:000042">
    <property type="entry name" value="Aurora kinase A"/>
    <property type="match status" value="1"/>
</dbReference>
<dbReference type="Proteomes" id="UP000193560">
    <property type="component" value="Unassembled WGS sequence"/>
</dbReference>
<dbReference type="SUPFAM" id="SSF56112">
    <property type="entry name" value="Protein kinase-like (PK-like)"/>
    <property type="match status" value="1"/>
</dbReference>
<evidence type="ECO:0000313" key="10">
    <source>
        <dbReference type="EMBL" id="ORZ05403.1"/>
    </source>
</evidence>
<evidence type="ECO:0000256" key="8">
    <source>
        <dbReference type="SAM" id="MobiDB-lite"/>
    </source>
</evidence>
<protein>
    <submittedName>
        <fullName evidence="10">Kinase-like domain-containing protein</fullName>
    </submittedName>
</protein>
<dbReference type="PROSITE" id="PS00107">
    <property type="entry name" value="PROTEIN_KINASE_ATP"/>
    <property type="match status" value="1"/>
</dbReference>
<dbReference type="PROSITE" id="PS50011">
    <property type="entry name" value="PROTEIN_KINASE_DOM"/>
    <property type="match status" value="1"/>
</dbReference>
<feature type="compositionally biased region" description="Basic residues" evidence="8">
    <location>
        <begin position="382"/>
        <end position="393"/>
    </location>
</feature>
<name>A0A1X2HYF9_9FUNG</name>
<comment type="caution">
    <text evidence="10">The sequence shown here is derived from an EMBL/GenBank/DDBJ whole genome shotgun (WGS) entry which is preliminary data.</text>
</comment>
<evidence type="ECO:0000313" key="11">
    <source>
        <dbReference type="Proteomes" id="UP000193560"/>
    </source>
</evidence>
<evidence type="ECO:0000256" key="2">
    <source>
        <dbReference type="ARBA" id="ARBA00022679"/>
    </source>
</evidence>
<keyword evidence="2" id="KW-0808">Transferase</keyword>
<evidence type="ECO:0000256" key="6">
    <source>
        <dbReference type="PROSITE-ProRule" id="PRU10141"/>
    </source>
</evidence>
<dbReference type="InterPro" id="IPR017441">
    <property type="entry name" value="Protein_kinase_ATP_BS"/>
</dbReference>
<dbReference type="PANTHER" id="PTHR24347">
    <property type="entry name" value="SERINE/THREONINE-PROTEIN KINASE"/>
    <property type="match status" value="1"/>
</dbReference>
<comment type="similarity">
    <text evidence="7">Belongs to the protein kinase superfamily.</text>
</comment>
<dbReference type="AlphaFoldDB" id="A0A1X2HYF9"/>
<organism evidence="10 11">
    <name type="scientific">Absidia repens</name>
    <dbReference type="NCBI Taxonomy" id="90262"/>
    <lineage>
        <taxon>Eukaryota</taxon>
        <taxon>Fungi</taxon>
        <taxon>Fungi incertae sedis</taxon>
        <taxon>Mucoromycota</taxon>
        <taxon>Mucoromycotina</taxon>
        <taxon>Mucoromycetes</taxon>
        <taxon>Mucorales</taxon>
        <taxon>Cunninghamellaceae</taxon>
        <taxon>Absidia</taxon>
    </lineage>
</organism>
<dbReference type="InterPro" id="IPR011009">
    <property type="entry name" value="Kinase-like_dom_sf"/>
</dbReference>
<feature type="compositionally biased region" description="Basic and acidic residues" evidence="8">
    <location>
        <begin position="343"/>
        <end position="353"/>
    </location>
</feature>
<sequence>MNKSPILKRLLSAFKKTQEKSTPRTNNDSEYPPDLERQYKITKKVLGRGSFAIVKECIHRHSGQSFALKIILKKAIAGKENMLHSELDILKQVRHPHIVSMHALYESETSVYIVTDLASGGELFQQLLTKGTFTEKDASRLISQVLQGVAYLHNHDIIHRDLKPENLLFQTPEENSNLMITDFGLSKILKNHDDILVTACGTPGYVAHEVLEQKGYGFGADMWSIGVITFILLVGYTPFYGADQAELFACIIKGDYTFDEDYWSEISDSAKDFIDGLLAYKPEQRLTADQALEHPWIVNSLCNDASHVPNLISNVRRGFSSQQSFRSAMENLGHWNDADDDDDKHTDTNNNEKNHHHHHHHHHHHQNGDIGTTKDLDIGKKPQRKSLIGKHLKMVVGNKVG</sequence>
<dbReference type="Gene3D" id="1.10.510.10">
    <property type="entry name" value="Transferase(Phosphotransferase) domain 1"/>
    <property type="match status" value="1"/>
</dbReference>